<keyword evidence="2" id="KW-1185">Reference proteome</keyword>
<organism evidence="1 2">
    <name type="scientific">Helicobacter turcicus</name>
    <dbReference type="NCBI Taxonomy" id="2867412"/>
    <lineage>
        <taxon>Bacteria</taxon>
        <taxon>Pseudomonadati</taxon>
        <taxon>Campylobacterota</taxon>
        <taxon>Epsilonproteobacteria</taxon>
        <taxon>Campylobacterales</taxon>
        <taxon>Helicobacteraceae</taxon>
        <taxon>Helicobacter</taxon>
    </lineage>
</organism>
<evidence type="ECO:0000313" key="2">
    <source>
        <dbReference type="Proteomes" id="UP000700059"/>
    </source>
</evidence>
<protein>
    <recommendedName>
        <fullName evidence="3">Capsular biosynthesis protein</fullName>
    </recommendedName>
</protein>
<proteinExistence type="predicted"/>
<dbReference type="EMBL" id="JAIGYQ010000009">
    <property type="protein sequence ID" value="MBX7491159.1"/>
    <property type="molecule type" value="Genomic_DNA"/>
</dbReference>
<name>A0ABS7JP16_9HELI</name>
<gene>
    <name evidence="1" type="ORF">K4G57_06750</name>
</gene>
<dbReference type="Proteomes" id="UP000700059">
    <property type="component" value="Unassembled WGS sequence"/>
</dbReference>
<accession>A0ABS7JP16</accession>
<evidence type="ECO:0008006" key="3">
    <source>
        <dbReference type="Google" id="ProtNLM"/>
    </source>
</evidence>
<evidence type="ECO:0000313" key="1">
    <source>
        <dbReference type="EMBL" id="MBX7491159.1"/>
    </source>
</evidence>
<sequence>MLPNSLYQSEIAAAREAWDFVKVLQSYDKALKQNDFLIFEFIRFLADTGALVRIKEIFESKDLTYFQDLITHNHHDKRAGEILLKFYEKFKKALQEPQDLEEKLLFNAYHKNFDALKELLKSDEVLSDVGYMSMIVNYCFNELLAAQMLEESFFIRLIDCYIKSRRITPTRKQFVLSCGLEYFAKKSKFIDINAAMRLNSLIVNLASKELAKNFSVKIYQALLKAYPQLNALHLANQKNPIKTPKTRGKKVALLLCGQVRGNFNACFEVFNERIIKPLNADVFVFTWDSYFKYPGLAGSASRGNDWAYRYAKGIPCPSDLNSTGFFMDNFPLSYAKLNTKTPPQPTNKNLFKTLRNVKNIEIADEKEADKECKDFAMGQNQRESNMYKMVYGFKRILENVKEYEALNGEYDYLIRVRPDVVVYGEFSFEKLETLNANEIVDDFFHYGMQDQFFLGRREVMDRMLKFYDCVARAKDLRYYSKDVSANFSCHFAFWMHCILNDIFVVKSSYPRDLSVFLKDLKLPDIKEEFLIDFKNAPQSIKIRKDIKEFFAKAFGCGVKTNPKEHLSYKLGSALIKAHKAWYKGGYIKFFFELYKIRKEFKEKQKTKL</sequence>
<reference evidence="1 2" key="1">
    <citation type="submission" date="2021-08" db="EMBL/GenBank/DDBJ databases">
        <title>Helicobacter spp. isolated from feces of Anatolian Ground Squirrel (Spermophilus xanthoprymnus) in Turkey.</title>
        <authorList>
            <person name="Aydin F."/>
            <person name="Abay S."/>
            <person name="Kayman T."/>
            <person name="Karakaya E."/>
            <person name="Saticioglu I.B."/>
        </authorList>
    </citation>
    <scope>NUCLEOTIDE SEQUENCE [LARGE SCALE GENOMIC DNA]</scope>
    <source>
        <strain evidence="1 2">Faydin-H70</strain>
    </source>
</reference>
<comment type="caution">
    <text evidence="1">The sequence shown here is derived from an EMBL/GenBank/DDBJ whole genome shotgun (WGS) entry which is preliminary data.</text>
</comment>
<dbReference type="RefSeq" id="WP_221532426.1">
    <property type="nucleotide sequence ID" value="NZ_JAIGYP010000009.1"/>
</dbReference>